<reference evidence="2 3" key="1">
    <citation type="submission" date="2023-08" db="EMBL/GenBank/DDBJ databases">
        <title>Mesonia sp. MT50, isolated from deep-sea sediment of the Mariana Trench.</title>
        <authorList>
            <person name="Fu H."/>
        </authorList>
    </citation>
    <scope>NUCLEOTIDE SEQUENCE [LARGE SCALE GENOMIC DNA]</scope>
    <source>
        <strain evidence="2 3">MT50</strain>
    </source>
</reference>
<name>A0ABU1A3L4_9FLAO</name>
<dbReference type="RefSeq" id="WP_308865264.1">
    <property type="nucleotide sequence ID" value="NZ_JAVHUL010000036.1"/>
</dbReference>
<keyword evidence="1" id="KW-0472">Membrane</keyword>
<evidence type="ECO:0000256" key="1">
    <source>
        <dbReference type="SAM" id="Phobius"/>
    </source>
</evidence>
<dbReference type="EMBL" id="JAVHUL010000036">
    <property type="protein sequence ID" value="MDQ7918271.1"/>
    <property type="molecule type" value="Genomic_DNA"/>
</dbReference>
<evidence type="ECO:0000313" key="3">
    <source>
        <dbReference type="Proteomes" id="UP001230915"/>
    </source>
</evidence>
<comment type="caution">
    <text evidence="2">The sequence shown here is derived from an EMBL/GenBank/DDBJ whole genome shotgun (WGS) entry which is preliminary data.</text>
</comment>
<gene>
    <name evidence="2" type="ORF">RBU60_11850</name>
</gene>
<accession>A0ABU1A3L4</accession>
<sequence>MKHLDLSFCGTVGGTVMSVLPILNSQEIMRTIALAVIGAVVSYIVSFIIKAYLNKKE</sequence>
<keyword evidence="1" id="KW-1133">Transmembrane helix</keyword>
<keyword evidence="1" id="KW-0812">Transmembrane</keyword>
<evidence type="ECO:0000313" key="2">
    <source>
        <dbReference type="EMBL" id="MDQ7918271.1"/>
    </source>
</evidence>
<dbReference type="Proteomes" id="UP001230915">
    <property type="component" value="Unassembled WGS sequence"/>
</dbReference>
<proteinExistence type="predicted"/>
<feature type="transmembrane region" description="Helical" evidence="1">
    <location>
        <begin position="32"/>
        <end position="53"/>
    </location>
</feature>
<keyword evidence="3" id="KW-1185">Reference proteome</keyword>
<protein>
    <submittedName>
        <fullName evidence="2">Uncharacterized protein</fullName>
    </submittedName>
</protein>
<organism evidence="2 3">
    <name type="scientific">Mesonia profundi</name>
    <dbReference type="NCBI Taxonomy" id="3070998"/>
    <lineage>
        <taxon>Bacteria</taxon>
        <taxon>Pseudomonadati</taxon>
        <taxon>Bacteroidota</taxon>
        <taxon>Flavobacteriia</taxon>
        <taxon>Flavobacteriales</taxon>
        <taxon>Flavobacteriaceae</taxon>
        <taxon>Mesonia</taxon>
    </lineage>
</organism>